<comment type="caution">
    <text evidence="12">The sequence shown here is derived from an EMBL/GenBank/DDBJ whole genome shotgun (WGS) entry which is preliminary data.</text>
</comment>
<evidence type="ECO:0000256" key="5">
    <source>
        <dbReference type="ARBA" id="ARBA00022692"/>
    </source>
</evidence>
<evidence type="ECO:0000256" key="7">
    <source>
        <dbReference type="ARBA" id="ARBA00022824"/>
    </source>
</evidence>
<dbReference type="AlphaFoldDB" id="A0AAD9KM84"/>
<accession>A0AAD9KM84</accession>
<dbReference type="EC" id="2.7.1.108" evidence="3"/>
<dbReference type="PANTHER" id="PTHR13205:SF15">
    <property type="entry name" value="DOLICHOL KINASE"/>
    <property type="match status" value="1"/>
</dbReference>
<feature type="compositionally biased region" description="Polar residues" evidence="10">
    <location>
        <begin position="1"/>
        <end position="15"/>
    </location>
</feature>
<comment type="similarity">
    <text evidence="2">Belongs to the polyprenol kinase family.</text>
</comment>
<evidence type="ECO:0000256" key="2">
    <source>
        <dbReference type="ARBA" id="ARBA00010794"/>
    </source>
</evidence>
<keyword evidence="13" id="KW-1185">Reference proteome</keyword>
<keyword evidence="8 11" id="KW-1133">Transmembrane helix</keyword>
<reference evidence="12" key="1">
    <citation type="journal article" date="2023" name="Mol. Biol. Evol.">
        <title>Third-Generation Sequencing Reveals the Adaptive Role of the Epigenome in Three Deep-Sea Polychaetes.</title>
        <authorList>
            <person name="Perez M."/>
            <person name="Aroh O."/>
            <person name="Sun Y."/>
            <person name="Lan Y."/>
            <person name="Juniper S.K."/>
            <person name="Young C.R."/>
            <person name="Angers B."/>
            <person name="Qian P.Y."/>
        </authorList>
    </citation>
    <scope>NUCLEOTIDE SEQUENCE</scope>
    <source>
        <strain evidence="12">R07B-5</strain>
    </source>
</reference>
<evidence type="ECO:0000256" key="1">
    <source>
        <dbReference type="ARBA" id="ARBA00004477"/>
    </source>
</evidence>
<evidence type="ECO:0000256" key="11">
    <source>
        <dbReference type="SAM" id="Phobius"/>
    </source>
</evidence>
<feature type="transmembrane region" description="Helical" evidence="11">
    <location>
        <begin position="42"/>
        <end position="60"/>
    </location>
</feature>
<feature type="compositionally biased region" description="Basic and acidic residues" evidence="10">
    <location>
        <begin position="29"/>
        <end position="38"/>
    </location>
</feature>
<dbReference type="GO" id="GO:0004168">
    <property type="term" value="F:dolichol kinase activity"/>
    <property type="evidence" value="ECO:0007669"/>
    <property type="project" value="UniProtKB-EC"/>
</dbReference>
<feature type="transmembrane region" description="Helical" evidence="11">
    <location>
        <begin position="483"/>
        <end position="503"/>
    </location>
</feature>
<feature type="transmembrane region" description="Helical" evidence="11">
    <location>
        <begin position="135"/>
        <end position="154"/>
    </location>
</feature>
<evidence type="ECO:0000256" key="10">
    <source>
        <dbReference type="SAM" id="MobiDB-lite"/>
    </source>
</evidence>
<keyword evidence="7" id="KW-0256">Endoplasmic reticulum</keyword>
<feature type="transmembrane region" description="Helical" evidence="11">
    <location>
        <begin position="296"/>
        <end position="314"/>
    </location>
</feature>
<feature type="region of interest" description="Disordered" evidence="10">
    <location>
        <begin position="1"/>
        <end position="38"/>
    </location>
</feature>
<name>A0AAD9KM84_RIDPI</name>
<feature type="transmembrane region" description="Helical" evidence="11">
    <location>
        <begin position="389"/>
        <end position="405"/>
    </location>
</feature>
<dbReference type="EMBL" id="JAODUO010000819">
    <property type="protein sequence ID" value="KAK2174184.1"/>
    <property type="molecule type" value="Genomic_DNA"/>
</dbReference>
<keyword evidence="9 11" id="KW-0472">Membrane</keyword>
<dbReference type="PANTHER" id="PTHR13205">
    <property type="entry name" value="TRANSMEMBRANE PROTEIN 15-RELATED"/>
    <property type="match status" value="1"/>
</dbReference>
<feature type="transmembrane region" description="Helical" evidence="11">
    <location>
        <begin position="256"/>
        <end position="276"/>
    </location>
</feature>
<keyword evidence="4" id="KW-0808">Transferase</keyword>
<protein>
    <recommendedName>
        <fullName evidence="3">dolichol kinase</fullName>
        <ecNumber evidence="3">2.7.1.108</ecNumber>
    </recommendedName>
</protein>
<gene>
    <name evidence="12" type="ORF">NP493_819g01065</name>
</gene>
<evidence type="ECO:0000256" key="4">
    <source>
        <dbReference type="ARBA" id="ARBA00022679"/>
    </source>
</evidence>
<dbReference type="GO" id="GO:0043048">
    <property type="term" value="P:dolichyl monophosphate biosynthetic process"/>
    <property type="evidence" value="ECO:0007669"/>
    <property type="project" value="TreeGrafter"/>
</dbReference>
<feature type="compositionally biased region" description="Basic and acidic residues" evidence="10">
    <location>
        <begin position="330"/>
        <end position="363"/>
    </location>
</feature>
<dbReference type="Proteomes" id="UP001209878">
    <property type="component" value="Unassembled WGS sequence"/>
</dbReference>
<evidence type="ECO:0000256" key="3">
    <source>
        <dbReference type="ARBA" id="ARBA00012132"/>
    </source>
</evidence>
<keyword evidence="5 11" id="KW-0812">Transmembrane</keyword>
<evidence type="ECO:0000313" key="12">
    <source>
        <dbReference type="EMBL" id="KAK2174184.1"/>
    </source>
</evidence>
<evidence type="ECO:0000313" key="13">
    <source>
        <dbReference type="Proteomes" id="UP001209878"/>
    </source>
</evidence>
<feature type="transmembrane region" description="Helical" evidence="11">
    <location>
        <begin position="411"/>
        <end position="431"/>
    </location>
</feature>
<dbReference type="InterPro" id="IPR032974">
    <property type="entry name" value="Polypren_kinase"/>
</dbReference>
<feature type="transmembrane region" description="Helical" evidence="11">
    <location>
        <begin position="515"/>
        <end position="535"/>
    </location>
</feature>
<feature type="region of interest" description="Disordered" evidence="10">
    <location>
        <begin position="330"/>
        <end position="375"/>
    </location>
</feature>
<keyword evidence="6" id="KW-0418">Kinase</keyword>
<dbReference type="GO" id="GO:0005789">
    <property type="term" value="C:endoplasmic reticulum membrane"/>
    <property type="evidence" value="ECO:0007669"/>
    <property type="project" value="UniProtKB-SubCell"/>
</dbReference>
<feature type="transmembrane region" description="Helical" evidence="11">
    <location>
        <begin position="452"/>
        <end position="471"/>
    </location>
</feature>
<comment type="subcellular location">
    <subcellularLocation>
        <location evidence="1">Endoplasmic reticulum membrane</location>
        <topology evidence="1">Multi-pass membrane protein</topology>
    </subcellularLocation>
</comment>
<evidence type="ECO:0000256" key="8">
    <source>
        <dbReference type="ARBA" id="ARBA00022989"/>
    </source>
</evidence>
<proteinExistence type="inferred from homology"/>
<organism evidence="12 13">
    <name type="scientific">Ridgeia piscesae</name>
    <name type="common">Tubeworm</name>
    <dbReference type="NCBI Taxonomy" id="27915"/>
    <lineage>
        <taxon>Eukaryota</taxon>
        <taxon>Metazoa</taxon>
        <taxon>Spiralia</taxon>
        <taxon>Lophotrochozoa</taxon>
        <taxon>Annelida</taxon>
        <taxon>Polychaeta</taxon>
        <taxon>Sedentaria</taxon>
        <taxon>Canalipalpata</taxon>
        <taxon>Sabellida</taxon>
        <taxon>Siboglinidae</taxon>
        <taxon>Ridgeia</taxon>
    </lineage>
</organism>
<feature type="transmembrane region" description="Helical" evidence="11">
    <location>
        <begin position="174"/>
        <end position="195"/>
    </location>
</feature>
<evidence type="ECO:0000256" key="9">
    <source>
        <dbReference type="ARBA" id="ARBA00023136"/>
    </source>
</evidence>
<evidence type="ECO:0000256" key="6">
    <source>
        <dbReference type="ARBA" id="ARBA00022777"/>
    </source>
</evidence>
<sequence length="578" mass="63216">METSDNPKGQSPTMDTSDKPKGQSPTVDTSDKTRDHSSTGETAASVVVAVGFIFILYQAVLAGLPQLLLGVVAVSVVVSIWIEQSPAQPALLKVHWQWILRENCGKGVWCCLLVPTAVIVSCFKNSSIDDREAMLLMFCVSIMVMGLLTCETAANKPMMDECEATEADAEDECISMWQYSGVCLFTVLVGGLLILTPRWFPHSFTMGENVICTQALSLFLFSISLGVAPVKVAVLSCIFVVGTVAIFPQCRGTKQFVSLLLSVAMAISLPLLYWHLGQNFVIWLIQYVLDSMVKQCLFVFWSAGCIIAVAIVYVNSQRIKRSVAAEKRKPDLNRGDSSDIHKTAEKTDDRSGRHKTVWETEDRPDSDESVQNRDSVTGRQTVSTLARKLFHVLMLVVFVPGLVLHAEMLTLASSCTLGVFILAGCIHLWRIPPFGNVLHEWLQVFVDDRDKGAILLTPLYLLVGLSLPLWLHPIGSGVTLSLYSGVLSTGLGDMVAAVIGSKWGSHRWPGTKKTIEGTTASIAAQLLAVHIIFYLGVCPQIGWLQVTVAVVLTSLLEAWTSQIDNVVLPLFMYSLLAI</sequence>